<keyword evidence="3" id="KW-1185">Reference proteome</keyword>
<evidence type="ECO:0008006" key="4">
    <source>
        <dbReference type="Google" id="ProtNLM"/>
    </source>
</evidence>
<dbReference type="Proteomes" id="UP000676386">
    <property type="component" value="Unassembled WGS sequence"/>
</dbReference>
<name>A0ABS5J7A0_9BACT</name>
<feature type="chain" id="PRO_5045481931" description="DUF5117 domain-containing protein" evidence="1">
    <location>
        <begin position="27"/>
        <end position="221"/>
    </location>
</feature>
<sequence>MNHSPKTMYTRWLLLLLFCLPAAARAQNNMGSYRPLFQTNPYLKQWAATIAGFRLSAFKYSGTVDFENMLINDSLPQPDNSFNQTFGKLLSYSPNKKKYLDFYSGQLVFDTLLSNGKKIITVSADIDQYLFLGDYTARKVSRILFMGATNALEEAIWISDHDFILTGTTRNDHDFSPFMYIGDVEKRQLRRYLPDNKNIKRDTLYRSPRWKNIRGLNVRDL</sequence>
<feature type="signal peptide" evidence="1">
    <location>
        <begin position="1"/>
        <end position="26"/>
    </location>
</feature>
<evidence type="ECO:0000313" key="3">
    <source>
        <dbReference type="Proteomes" id="UP000676386"/>
    </source>
</evidence>
<accession>A0ABS5J7A0</accession>
<gene>
    <name evidence="2" type="ORF">KE626_24130</name>
</gene>
<evidence type="ECO:0000256" key="1">
    <source>
        <dbReference type="SAM" id="SignalP"/>
    </source>
</evidence>
<keyword evidence="1" id="KW-0732">Signal</keyword>
<dbReference type="EMBL" id="JAGTXB010000014">
    <property type="protein sequence ID" value="MBS0030437.1"/>
    <property type="molecule type" value="Genomic_DNA"/>
</dbReference>
<organism evidence="2 3">
    <name type="scientific">Chitinophaga hostae</name>
    <dbReference type="NCBI Taxonomy" id="2831022"/>
    <lineage>
        <taxon>Bacteria</taxon>
        <taxon>Pseudomonadati</taxon>
        <taxon>Bacteroidota</taxon>
        <taxon>Chitinophagia</taxon>
        <taxon>Chitinophagales</taxon>
        <taxon>Chitinophagaceae</taxon>
        <taxon>Chitinophaga</taxon>
    </lineage>
</organism>
<protein>
    <recommendedName>
        <fullName evidence="4">DUF5117 domain-containing protein</fullName>
    </recommendedName>
</protein>
<dbReference type="RefSeq" id="WP_211975576.1">
    <property type="nucleotide sequence ID" value="NZ_CBFHAM010000008.1"/>
</dbReference>
<evidence type="ECO:0000313" key="2">
    <source>
        <dbReference type="EMBL" id="MBS0030437.1"/>
    </source>
</evidence>
<proteinExistence type="predicted"/>
<reference evidence="2 3" key="1">
    <citation type="submission" date="2021-04" db="EMBL/GenBank/DDBJ databases">
        <title>Chitinophaga sp. nov., isolated from the rhizosphere soil.</title>
        <authorList>
            <person name="He S."/>
        </authorList>
    </citation>
    <scope>NUCLEOTIDE SEQUENCE [LARGE SCALE GENOMIC DNA]</scope>
    <source>
        <strain evidence="2 3">2R12</strain>
    </source>
</reference>
<comment type="caution">
    <text evidence="2">The sequence shown here is derived from an EMBL/GenBank/DDBJ whole genome shotgun (WGS) entry which is preliminary data.</text>
</comment>